<dbReference type="EMBL" id="JBDLBR010000003">
    <property type="protein sequence ID" value="MEN7537554.1"/>
    <property type="molecule type" value="Genomic_DNA"/>
</dbReference>
<proteinExistence type="predicted"/>
<dbReference type="Gene3D" id="2.120.10.30">
    <property type="entry name" value="TolB, C-terminal domain"/>
    <property type="match status" value="1"/>
</dbReference>
<evidence type="ECO:0008006" key="5">
    <source>
        <dbReference type="Google" id="ProtNLM"/>
    </source>
</evidence>
<dbReference type="InterPro" id="IPR011041">
    <property type="entry name" value="Quinoprot_gluc/sorb_DH_b-prop"/>
</dbReference>
<gene>
    <name evidence="3" type="ORF">ABDJ38_10250</name>
</gene>
<dbReference type="SUPFAM" id="SSF50952">
    <property type="entry name" value="Soluble quinoprotein glucose dehydrogenase"/>
    <property type="match status" value="1"/>
</dbReference>
<keyword evidence="2" id="KW-0732">Signal</keyword>
<evidence type="ECO:0000256" key="2">
    <source>
        <dbReference type="SAM" id="SignalP"/>
    </source>
</evidence>
<feature type="region of interest" description="Disordered" evidence="1">
    <location>
        <begin position="23"/>
        <end position="47"/>
    </location>
</feature>
<feature type="signal peptide" evidence="2">
    <location>
        <begin position="1"/>
        <end position="26"/>
    </location>
</feature>
<organism evidence="3 4">
    <name type="scientific">Aurantiacibacter flavus</name>
    <dbReference type="NCBI Taxonomy" id="3145232"/>
    <lineage>
        <taxon>Bacteria</taxon>
        <taxon>Pseudomonadati</taxon>
        <taxon>Pseudomonadota</taxon>
        <taxon>Alphaproteobacteria</taxon>
        <taxon>Sphingomonadales</taxon>
        <taxon>Erythrobacteraceae</taxon>
        <taxon>Aurantiacibacter</taxon>
    </lineage>
</organism>
<dbReference type="PANTHER" id="PTHR19328:SF13">
    <property type="entry name" value="HIPL1 PROTEIN"/>
    <property type="match status" value="1"/>
</dbReference>
<evidence type="ECO:0000313" key="4">
    <source>
        <dbReference type="Proteomes" id="UP001484535"/>
    </source>
</evidence>
<dbReference type="PROSITE" id="PS51257">
    <property type="entry name" value="PROKAR_LIPOPROTEIN"/>
    <property type="match status" value="1"/>
</dbReference>
<sequence length="470" mass="48745">MRDFWRMSAAGLAISMLAACGGDDSAAGGTPPPPPPPPPVSFSSPAEAAVPENTTGVVYTASADGGTGVIEFKIVGGADADAFTMTSAGALSFNEAPNFDLEQDADGDNVYAVTIEARAGSQSATLALAITVTNLREGIAVTRIATGFTDPVGFARTGEAAQLIVGEREGTAWLIDGKTGARTAVTDIATVAGTELLDIAFGPANAFYKGPILLRKTADSIYLFRPNVGSFIDAGLATGNTTDVTASVYFAANGRLFAAVGDPRGTIAQSDDSFSPGGFGKFFVEGNPYAYASLRSIPLIQAGKGLQAPTALDNFSDQLILFDGGSTKEHEISVFTPTQPSLNFGWPFYEGTVEFQNGAPGGLVTPSLVYPHGDGPREGLGPVGGIVYQGAIPGIAGHFVFADRDGTIWSIPSEKLTDAKLHRVAELERRTADFTPDIGAIDQIVEMTADAQGTLYILDADGEVFRVDPA</sequence>
<evidence type="ECO:0000313" key="3">
    <source>
        <dbReference type="EMBL" id="MEN7537554.1"/>
    </source>
</evidence>
<feature type="compositionally biased region" description="Pro residues" evidence="1">
    <location>
        <begin position="30"/>
        <end position="40"/>
    </location>
</feature>
<dbReference type="InterPro" id="IPR011042">
    <property type="entry name" value="6-blade_b-propeller_TolB-like"/>
</dbReference>
<evidence type="ECO:0000256" key="1">
    <source>
        <dbReference type="SAM" id="MobiDB-lite"/>
    </source>
</evidence>
<accession>A0ABV0CXE6</accession>
<protein>
    <recommendedName>
        <fullName evidence="5">Cadherin domain-containing protein</fullName>
    </recommendedName>
</protein>
<dbReference type="Proteomes" id="UP001484535">
    <property type="component" value="Unassembled WGS sequence"/>
</dbReference>
<name>A0ABV0CXE6_9SPHN</name>
<keyword evidence="4" id="KW-1185">Reference proteome</keyword>
<feature type="chain" id="PRO_5046631677" description="Cadherin domain-containing protein" evidence="2">
    <location>
        <begin position="27"/>
        <end position="470"/>
    </location>
</feature>
<reference evidence="3 4" key="1">
    <citation type="submission" date="2024-05" db="EMBL/GenBank/DDBJ databases">
        <authorList>
            <person name="Park S."/>
        </authorList>
    </citation>
    <scope>NUCLEOTIDE SEQUENCE [LARGE SCALE GENOMIC DNA]</scope>
    <source>
        <strain evidence="3 4">DGU5</strain>
    </source>
</reference>
<dbReference type="PANTHER" id="PTHR19328">
    <property type="entry name" value="HEDGEHOG-INTERACTING PROTEIN"/>
    <property type="match status" value="1"/>
</dbReference>
<dbReference type="Gene3D" id="2.60.40.60">
    <property type="entry name" value="Cadherins"/>
    <property type="match status" value="1"/>
</dbReference>
<comment type="caution">
    <text evidence="3">The sequence shown here is derived from an EMBL/GenBank/DDBJ whole genome shotgun (WGS) entry which is preliminary data.</text>
</comment>